<protein>
    <submittedName>
        <fullName evidence="2">Uncharacterized protein</fullName>
    </submittedName>
</protein>
<feature type="compositionally biased region" description="Polar residues" evidence="1">
    <location>
        <begin position="15"/>
        <end position="24"/>
    </location>
</feature>
<name>A0A061QN20_9CHLO</name>
<reference evidence="2" key="1">
    <citation type="submission" date="2014-05" db="EMBL/GenBank/DDBJ databases">
        <title>The transcriptome of the halophilic microalga Tetraselmis sp. GSL018 isolated from the Great Salt Lake, Utah.</title>
        <authorList>
            <person name="Jinkerson R.E."/>
            <person name="D'Adamo S."/>
            <person name="Posewitz M.C."/>
        </authorList>
    </citation>
    <scope>NUCLEOTIDE SEQUENCE</scope>
    <source>
        <strain evidence="2">GSL018</strain>
    </source>
</reference>
<organism evidence="2">
    <name type="scientific">Tetraselmis sp. GSL018</name>
    <dbReference type="NCBI Taxonomy" id="582737"/>
    <lineage>
        <taxon>Eukaryota</taxon>
        <taxon>Viridiplantae</taxon>
        <taxon>Chlorophyta</taxon>
        <taxon>core chlorophytes</taxon>
        <taxon>Chlorodendrophyceae</taxon>
        <taxon>Chlorodendrales</taxon>
        <taxon>Chlorodendraceae</taxon>
        <taxon>Tetraselmis</taxon>
    </lineage>
</organism>
<feature type="compositionally biased region" description="Basic and acidic residues" evidence="1">
    <location>
        <begin position="27"/>
        <end position="43"/>
    </location>
</feature>
<evidence type="ECO:0000256" key="1">
    <source>
        <dbReference type="SAM" id="MobiDB-lite"/>
    </source>
</evidence>
<proteinExistence type="predicted"/>
<feature type="region of interest" description="Disordered" evidence="1">
    <location>
        <begin position="1"/>
        <end position="50"/>
    </location>
</feature>
<evidence type="ECO:0000313" key="2">
    <source>
        <dbReference type="EMBL" id="JAC61093.1"/>
    </source>
</evidence>
<feature type="non-terminal residue" evidence="2">
    <location>
        <position position="1"/>
    </location>
</feature>
<gene>
    <name evidence="2" type="ORF">TSPGSL018_27179</name>
</gene>
<dbReference type="AlphaFoldDB" id="A0A061QN20"/>
<dbReference type="EMBL" id="GBEZ01026068">
    <property type="protein sequence ID" value="JAC61093.1"/>
    <property type="molecule type" value="Transcribed_RNA"/>
</dbReference>
<sequence>SVSFTPFSAAESEIQRQMENSLAEQVQVREQRNKKANQHKESLRNILRNC</sequence>
<accession>A0A061QN20</accession>